<feature type="transmembrane region" description="Helical" evidence="1">
    <location>
        <begin position="52"/>
        <end position="73"/>
    </location>
</feature>
<reference evidence="3" key="1">
    <citation type="submission" date="2017-09" db="EMBL/GenBank/DDBJ databases">
        <title>Depth-based differentiation of microbial function through sediment-hosted aquifers and enrichment of novel symbionts in the deep terrestrial subsurface.</title>
        <authorList>
            <person name="Probst A.J."/>
            <person name="Ladd B."/>
            <person name="Jarett J.K."/>
            <person name="Geller-Mcgrath D.E."/>
            <person name="Sieber C.M.K."/>
            <person name="Emerson J.B."/>
            <person name="Anantharaman K."/>
            <person name="Thomas B.C."/>
            <person name="Malmstrom R."/>
            <person name="Stieglmeier M."/>
            <person name="Klingl A."/>
            <person name="Woyke T."/>
            <person name="Ryan C.M."/>
            <person name="Banfield J.F."/>
        </authorList>
    </citation>
    <scope>NUCLEOTIDE SEQUENCE [LARGE SCALE GENOMIC DNA]</scope>
</reference>
<feature type="transmembrane region" description="Helical" evidence="1">
    <location>
        <begin position="26"/>
        <end position="46"/>
    </location>
</feature>
<gene>
    <name evidence="2" type="ORF">CO145_01295</name>
</gene>
<keyword evidence="1" id="KW-0812">Transmembrane</keyword>
<dbReference type="EMBL" id="PFVR01000044">
    <property type="protein sequence ID" value="PJA84378.1"/>
    <property type="molecule type" value="Genomic_DNA"/>
</dbReference>
<proteinExistence type="predicted"/>
<accession>A0A2M7Z575</accession>
<evidence type="ECO:0000313" key="2">
    <source>
        <dbReference type="EMBL" id="PJA84378.1"/>
    </source>
</evidence>
<feature type="non-terminal residue" evidence="2">
    <location>
        <position position="1"/>
    </location>
</feature>
<keyword evidence="1" id="KW-0472">Membrane</keyword>
<comment type="caution">
    <text evidence="2">The sequence shown here is derived from an EMBL/GenBank/DDBJ whole genome shotgun (WGS) entry which is preliminary data.</text>
</comment>
<organism evidence="2 3">
    <name type="scientific">Candidatus Nealsonbacteria bacterium CG_4_9_14_3_um_filter_37_13</name>
    <dbReference type="NCBI Taxonomy" id="1974695"/>
    <lineage>
        <taxon>Bacteria</taxon>
        <taxon>Candidatus Nealsoniibacteriota</taxon>
    </lineage>
</organism>
<dbReference type="AlphaFoldDB" id="A0A2M7Z575"/>
<dbReference type="Proteomes" id="UP000231034">
    <property type="component" value="Unassembled WGS sequence"/>
</dbReference>
<keyword evidence="1" id="KW-1133">Transmembrane helix</keyword>
<protein>
    <submittedName>
        <fullName evidence="2">Uncharacterized protein</fullName>
    </submittedName>
</protein>
<evidence type="ECO:0000256" key="1">
    <source>
        <dbReference type="SAM" id="Phobius"/>
    </source>
</evidence>
<name>A0A2M7Z575_9BACT</name>
<evidence type="ECO:0000313" key="3">
    <source>
        <dbReference type="Proteomes" id="UP000231034"/>
    </source>
</evidence>
<sequence length="78" mass="8893">KGCPKGDSARAKRAPIWMKNLRTLSIWEWLVCGVGMFFMGLGMGYIDVGVMNYGIGFFICELILEIPAFYLVFKHKKQ</sequence>